<name>A0A399FWM4_UNCN2</name>
<keyword evidence="3 5" id="KW-0368">Histidine biosynthesis</keyword>
<keyword evidence="5" id="KW-0963">Cytoplasm</keyword>
<sequence length="210" mass="23151">MTNTKRKAGVERVTQETNIKLEIILDGKGHSKIRTGIPFLEHMLSLFSKHGLFNLTIAAKGDTKIDIHHTNEDIGICMGEAIKKALGDKKRIRRFGFAYVPMDGALARVVLDIGGRGSLFLTHLDGSTPLIEADILHPVKKLQNYSLEHARQFLSALTRIAGINMDVSARPNIDMHHALEAIFKAFGIALSQAIQIDTRVKGIPSIKGRL</sequence>
<comment type="caution">
    <text evidence="6">The sequence shown here is derived from an EMBL/GenBank/DDBJ whole genome shotgun (WGS) entry which is preliminary data.</text>
</comment>
<dbReference type="EC" id="4.2.1.19" evidence="5"/>
<accession>A0A399FWM4</accession>
<dbReference type="Pfam" id="PF00475">
    <property type="entry name" value="IGPD"/>
    <property type="match status" value="1"/>
</dbReference>
<dbReference type="PROSITE" id="PS00954">
    <property type="entry name" value="IGP_DEHYDRATASE_1"/>
    <property type="match status" value="1"/>
</dbReference>
<evidence type="ECO:0000313" key="6">
    <source>
        <dbReference type="EMBL" id="RII00571.1"/>
    </source>
</evidence>
<dbReference type="InterPro" id="IPR020565">
    <property type="entry name" value="ImidazoleglycerP_deHydtase_CS"/>
</dbReference>
<dbReference type="FunFam" id="3.30.230.40:FF:000003">
    <property type="entry name" value="Imidazoleglycerol-phosphate dehydratase HisB"/>
    <property type="match status" value="1"/>
</dbReference>
<dbReference type="CDD" id="cd07914">
    <property type="entry name" value="IGPD"/>
    <property type="match status" value="1"/>
</dbReference>
<keyword evidence="2 5" id="KW-0028">Amino-acid biosynthesis</keyword>
<evidence type="ECO:0000256" key="3">
    <source>
        <dbReference type="ARBA" id="ARBA00023102"/>
    </source>
</evidence>
<dbReference type="InterPro" id="IPR000807">
    <property type="entry name" value="ImidazoleglycerolP_deHydtase"/>
</dbReference>
<proteinExistence type="inferred from homology"/>
<keyword evidence="4 5" id="KW-0456">Lyase</keyword>
<reference evidence="6 7" key="1">
    <citation type="submission" date="2018-08" db="EMBL/GenBank/DDBJ databases">
        <title>Draft genome of candidate division NPL-UPA2 bacterium Unc8 that adapted to ultra-basic serpentinizing groundwater.</title>
        <authorList>
            <person name="Ishii S."/>
            <person name="Suzuki S."/>
            <person name="Nealson K.H."/>
        </authorList>
    </citation>
    <scope>NUCLEOTIDE SEQUENCE [LARGE SCALE GENOMIC DNA]</scope>
    <source>
        <strain evidence="6">Unc8</strain>
    </source>
</reference>
<dbReference type="AlphaFoldDB" id="A0A399FWM4"/>
<comment type="subcellular location">
    <subcellularLocation>
        <location evidence="5">Cytoplasm</location>
    </subcellularLocation>
</comment>
<evidence type="ECO:0000256" key="5">
    <source>
        <dbReference type="HAMAP-Rule" id="MF_00076"/>
    </source>
</evidence>
<dbReference type="GO" id="GO:0005737">
    <property type="term" value="C:cytoplasm"/>
    <property type="evidence" value="ECO:0007669"/>
    <property type="project" value="UniProtKB-SubCell"/>
</dbReference>
<dbReference type="Gene3D" id="3.30.230.40">
    <property type="entry name" value="Imidazole glycerol phosphate dehydratase, domain 1"/>
    <property type="match status" value="2"/>
</dbReference>
<gene>
    <name evidence="5" type="primary">hisB</name>
    <name evidence="6" type="ORF">B9J77_02270</name>
</gene>
<dbReference type="PANTHER" id="PTHR23133">
    <property type="entry name" value="IMIDAZOLEGLYCEROL-PHOSPHATE DEHYDRATASE HIS7"/>
    <property type="match status" value="1"/>
</dbReference>
<comment type="pathway">
    <text evidence="1 5">Amino-acid biosynthesis; L-histidine biosynthesis; L-histidine from 5-phospho-alpha-D-ribose 1-diphosphate: step 6/9.</text>
</comment>
<comment type="catalytic activity">
    <reaction evidence="5">
        <text>D-erythro-1-(imidazol-4-yl)glycerol 3-phosphate = 3-(imidazol-4-yl)-2-oxopropyl phosphate + H2O</text>
        <dbReference type="Rhea" id="RHEA:11040"/>
        <dbReference type="ChEBI" id="CHEBI:15377"/>
        <dbReference type="ChEBI" id="CHEBI:57766"/>
        <dbReference type="ChEBI" id="CHEBI:58278"/>
        <dbReference type="EC" id="4.2.1.19"/>
    </reaction>
</comment>
<dbReference type="InterPro" id="IPR020568">
    <property type="entry name" value="Ribosomal_Su5_D2-typ_SF"/>
</dbReference>
<evidence type="ECO:0000256" key="4">
    <source>
        <dbReference type="ARBA" id="ARBA00023239"/>
    </source>
</evidence>
<protein>
    <recommendedName>
        <fullName evidence="5">Imidazoleglycerol-phosphate dehydratase</fullName>
        <shortName evidence="5">IGPD</shortName>
        <ecNumber evidence="5">4.2.1.19</ecNumber>
    </recommendedName>
</protein>
<organism evidence="6 7">
    <name type="scientific">candidate division NPL-UPA2 bacterium Unc8</name>
    <dbReference type="NCBI Taxonomy" id="1980939"/>
    <lineage>
        <taxon>Bacteria</taxon>
    </lineage>
</organism>
<evidence type="ECO:0000313" key="7">
    <source>
        <dbReference type="Proteomes" id="UP000266287"/>
    </source>
</evidence>
<dbReference type="GO" id="GO:0004424">
    <property type="term" value="F:imidazoleglycerol-phosphate dehydratase activity"/>
    <property type="evidence" value="ECO:0007669"/>
    <property type="project" value="UniProtKB-UniRule"/>
</dbReference>
<dbReference type="EMBL" id="NDHY01000003">
    <property type="protein sequence ID" value="RII00571.1"/>
    <property type="molecule type" value="Genomic_DNA"/>
</dbReference>
<dbReference type="PANTHER" id="PTHR23133:SF2">
    <property type="entry name" value="IMIDAZOLEGLYCEROL-PHOSPHATE DEHYDRATASE"/>
    <property type="match status" value="1"/>
</dbReference>
<dbReference type="SUPFAM" id="SSF54211">
    <property type="entry name" value="Ribosomal protein S5 domain 2-like"/>
    <property type="match status" value="2"/>
</dbReference>
<dbReference type="Proteomes" id="UP000266287">
    <property type="component" value="Unassembled WGS sequence"/>
</dbReference>
<dbReference type="HAMAP" id="MF_00076">
    <property type="entry name" value="HisB"/>
    <property type="match status" value="1"/>
</dbReference>
<dbReference type="GO" id="GO:0000105">
    <property type="term" value="P:L-histidine biosynthetic process"/>
    <property type="evidence" value="ECO:0007669"/>
    <property type="project" value="UniProtKB-UniRule"/>
</dbReference>
<evidence type="ECO:0000256" key="2">
    <source>
        <dbReference type="ARBA" id="ARBA00022605"/>
    </source>
</evidence>
<evidence type="ECO:0000256" key="1">
    <source>
        <dbReference type="ARBA" id="ARBA00005047"/>
    </source>
</evidence>
<comment type="similarity">
    <text evidence="5">Belongs to the imidazoleglycerol-phosphate dehydratase family.</text>
</comment>
<dbReference type="InterPro" id="IPR038494">
    <property type="entry name" value="IGPD_sf"/>
</dbReference>
<dbReference type="UniPathway" id="UPA00031">
    <property type="reaction ID" value="UER00011"/>
</dbReference>